<protein>
    <submittedName>
        <fullName evidence="6">IclR family transcriptional regulator</fullName>
    </submittedName>
</protein>
<dbReference type="Pfam" id="PF09339">
    <property type="entry name" value="HTH_IclR"/>
    <property type="match status" value="1"/>
</dbReference>
<dbReference type="Pfam" id="PF01614">
    <property type="entry name" value="IclR_C"/>
    <property type="match status" value="1"/>
</dbReference>
<dbReference type="SMART" id="SM00346">
    <property type="entry name" value="HTH_ICLR"/>
    <property type="match status" value="1"/>
</dbReference>
<feature type="domain" description="IclR-ED" evidence="5">
    <location>
        <begin position="101"/>
        <end position="289"/>
    </location>
</feature>
<dbReference type="Proteomes" id="UP000216354">
    <property type="component" value="Unassembled WGS sequence"/>
</dbReference>
<evidence type="ECO:0000313" key="6">
    <source>
        <dbReference type="EMBL" id="OZI55759.1"/>
    </source>
</evidence>
<gene>
    <name evidence="6" type="ORF">CAL27_24240</name>
</gene>
<evidence type="ECO:0000256" key="3">
    <source>
        <dbReference type="ARBA" id="ARBA00023163"/>
    </source>
</evidence>
<dbReference type="EMBL" id="NEVR01000007">
    <property type="protein sequence ID" value="OZI55759.1"/>
    <property type="molecule type" value="Genomic_DNA"/>
</dbReference>
<dbReference type="InterPro" id="IPR014757">
    <property type="entry name" value="Tscrpt_reg_IclR_C"/>
</dbReference>
<dbReference type="SUPFAM" id="SSF46785">
    <property type="entry name" value="Winged helix' DNA-binding domain"/>
    <property type="match status" value="1"/>
</dbReference>
<proteinExistence type="predicted"/>
<keyword evidence="7" id="KW-1185">Reference proteome</keyword>
<reference evidence="6 7" key="1">
    <citation type="submission" date="2017-05" db="EMBL/GenBank/DDBJ databases">
        <title>Complete and WGS of Bordetella genogroups.</title>
        <authorList>
            <person name="Spilker T."/>
            <person name="Lipuma J."/>
        </authorList>
    </citation>
    <scope>NUCLEOTIDE SEQUENCE [LARGE SCALE GENOMIC DNA]</scope>
    <source>
        <strain evidence="6 7">AU9795</strain>
    </source>
</reference>
<sequence length="291" mass="30266">MSATKTAKTAKVAKGAASDAVARPAAAAAAADDGRRSIQSVEVGFPLLAALVDAGRPLSLRDLAAAAGMTSAKAHPYLVSYTRVGLVQQDAVTSHYELGPFALQMGLVSLQRLDPVRVALPEVAQLQTQIGHTLGIAVLGSHGPTMIHITEASYPVHVNMRKGTVMSMLHTATGLVFAAWLPPKVAEHYIAREEGDTAVIASHSPRTAASPTTLQAMLADIRVHGMARAVGNPLPGVDALSVPVFDNTGNIVLALTSIGPSGLFDVAWNGAIARPLMACAQEISHKLGYRP</sequence>
<evidence type="ECO:0000256" key="2">
    <source>
        <dbReference type="ARBA" id="ARBA00023125"/>
    </source>
</evidence>
<dbReference type="InterPro" id="IPR050707">
    <property type="entry name" value="HTH_MetabolicPath_Reg"/>
</dbReference>
<dbReference type="RefSeq" id="WP_094833040.1">
    <property type="nucleotide sequence ID" value="NZ_NEVR01000007.1"/>
</dbReference>
<evidence type="ECO:0000259" key="4">
    <source>
        <dbReference type="PROSITE" id="PS51077"/>
    </source>
</evidence>
<comment type="caution">
    <text evidence="6">The sequence shown here is derived from an EMBL/GenBank/DDBJ whole genome shotgun (WGS) entry which is preliminary data.</text>
</comment>
<dbReference type="InterPro" id="IPR036390">
    <property type="entry name" value="WH_DNA-bd_sf"/>
</dbReference>
<dbReference type="PROSITE" id="PS51078">
    <property type="entry name" value="ICLR_ED"/>
    <property type="match status" value="1"/>
</dbReference>
<dbReference type="SUPFAM" id="SSF55781">
    <property type="entry name" value="GAF domain-like"/>
    <property type="match status" value="1"/>
</dbReference>
<keyword evidence="2" id="KW-0238">DNA-binding</keyword>
<dbReference type="PANTHER" id="PTHR30136">
    <property type="entry name" value="HELIX-TURN-HELIX TRANSCRIPTIONAL REGULATOR, ICLR FAMILY"/>
    <property type="match status" value="1"/>
</dbReference>
<dbReference type="InterPro" id="IPR036388">
    <property type="entry name" value="WH-like_DNA-bd_sf"/>
</dbReference>
<dbReference type="PANTHER" id="PTHR30136:SF8">
    <property type="entry name" value="TRANSCRIPTIONAL REGULATORY PROTEIN"/>
    <property type="match status" value="1"/>
</dbReference>
<name>A0ABX4ET04_9BORD</name>
<organism evidence="6 7">
    <name type="scientific">Bordetella genomosp. 1</name>
    <dbReference type="NCBI Taxonomy" id="1395607"/>
    <lineage>
        <taxon>Bacteria</taxon>
        <taxon>Pseudomonadati</taxon>
        <taxon>Pseudomonadota</taxon>
        <taxon>Betaproteobacteria</taxon>
        <taxon>Burkholderiales</taxon>
        <taxon>Alcaligenaceae</taxon>
        <taxon>Bordetella</taxon>
    </lineage>
</organism>
<accession>A0ABX4ET04</accession>
<dbReference type="PROSITE" id="PS51077">
    <property type="entry name" value="HTH_ICLR"/>
    <property type="match status" value="1"/>
</dbReference>
<feature type="domain" description="HTH iclR-type" evidence="4">
    <location>
        <begin position="38"/>
        <end position="100"/>
    </location>
</feature>
<keyword evidence="1" id="KW-0805">Transcription regulation</keyword>
<dbReference type="Gene3D" id="3.30.450.40">
    <property type="match status" value="1"/>
</dbReference>
<dbReference type="InterPro" id="IPR029016">
    <property type="entry name" value="GAF-like_dom_sf"/>
</dbReference>
<evidence type="ECO:0000256" key="1">
    <source>
        <dbReference type="ARBA" id="ARBA00023015"/>
    </source>
</evidence>
<dbReference type="Gene3D" id="1.10.10.10">
    <property type="entry name" value="Winged helix-like DNA-binding domain superfamily/Winged helix DNA-binding domain"/>
    <property type="match status" value="1"/>
</dbReference>
<keyword evidence="3" id="KW-0804">Transcription</keyword>
<evidence type="ECO:0000259" key="5">
    <source>
        <dbReference type="PROSITE" id="PS51078"/>
    </source>
</evidence>
<evidence type="ECO:0000313" key="7">
    <source>
        <dbReference type="Proteomes" id="UP000216354"/>
    </source>
</evidence>
<dbReference type="InterPro" id="IPR005471">
    <property type="entry name" value="Tscrpt_reg_IclR_N"/>
</dbReference>